<feature type="binding site" evidence="2">
    <location>
        <position position="229"/>
    </location>
    <ligand>
        <name>Mg(2+)</name>
        <dbReference type="ChEBI" id="CHEBI:18420"/>
        <label>5</label>
    </ligand>
</feature>
<evidence type="ECO:0000313" key="5">
    <source>
        <dbReference type="Proteomes" id="UP000824264"/>
    </source>
</evidence>
<comment type="caution">
    <text evidence="2">Lacks conserved residue(s) required for the propagation of feature annotation.</text>
</comment>
<keyword evidence="2" id="KW-0067">ATP-binding</keyword>
<dbReference type="GO" id="GO:0009030">
    <property type="term" value="F:thiamine-phosphate kinase activity"/>
    <property type="evidence" value="ECO:0007669"/>
    <property type="project" value="UniProtKB-UniRule"/>
</dbReference>
<proteinExistence type="inferred from homology"/>
<feature type="binding site" evidence="2">
    <location>
        <position position="47"/>
    </location>
    <ligand>
        <name>Mg(2+)</name>
        <dbReference type="ChEBI" id="CHEBI:18420"/>
        <label>1</label>
    </ligand>
</feature>
<reference evidence="4" key="1">
    <citation type="journal article" date="2021" name="PeerJ">
        <title>Extensive microbial diversity within the chicken gut microbiome revealed by metagenomics and culture.</title>
        <authorList>
            <person name="Gilroy R."/>
            <person name="Ravi A."/>
            <person name="Getino M."/>
            <person name="Pursley I."/>
            <person name="Horton D.L."/>
            <person name="Alikhan N.F."/>
            <person name="Baker D."/>
            <person name="Gharbi K."/>
            <person name="Hall N."/>
            <person name="Watson M."/>
            <person name="Adriaenssens E.M."/>
            <person name="Foster-Nyarko E."/>
            <person name="Jarju S."/>
            <person name="Secka A."/>
            <person name="Antonio M."/>
            <person name="Oren A."/>
            <person name="Chaudhuri R.R."/>
            <person name="La Ragione R."/>
            <person name="Hildebrand F."/>
            <person name="Pallen M.J."/>
        </authorList>
    </citation>
    <scope>NUCLEOTIDE SEQUENCE</scope>
    <source>
        <strain evidence="4">ChiSxjej5B17-1746</strain>
    </source>
</reference>
<gene>
    <name evidence="2 4" type="primary">thiL</name>
    <name evidence="4" type="ORF">H9874_07750</name>
</gene>
<dbReference type="AlphaFoldDB" id="A0A9D1R042"/>
<dbReference type="InterPro" id="IPR036921">
    <property type="entry name" value="PurM-like_N_sf"/>
</dbReference>
<keyword evidence="2" id="KW-0479">Metal-binding</keyword>
<dbReference type="SUPFAM" id="SSF55326">
    <property type="entry name" value="PurM N-terminal domain-like"/>
    <property type="match status" value="1"/>
</dbReference>
<dbReference type="GO" id="GO:0000287">
    <property type="term" value="F:magnesium ion binding"/>
    <property type="evidence" value="ECO:0007669"/>
    <property type="project" value="UniProtKB-UniRule"/>
</dbReference>
<feature type="binding site" evidence="2">
    <location>
        <position position="124"/>
    </location>
    <ligand>
        <name>Mg(2+)</name>
        <dbReference type="ChEBI" id="CHEBI:18420"/>
        <label>1</label>
    </ligand>
</feature>
<dbReference type="Proteomes" id="UP000824264">
    <property type="component" value="Unassembled WGS sequence"/>
</dbReference>
<feature type="binding site" evidence="2">
    <location>
        <position position="76"/>
    </location>
    <ligand>
        <name>Mg(2+)</name>
        <dbReference type="ChEBI" id="CHEBI:18420"/>
        <label>3</label>
    </ligand>
</feature>
<dbReference type="PANTHER" id="PTHR30270">
    <property type="entry name" value="THIAMINE-MONOPHOSPHATE KINASE"/>
    <property type="match status" value="1"/>
</dbReference>
<dbReference type="PIRSF" id="PIRSF005303">
    <property type="entry name" value="Thiam_monoph_kin"/>
    <property type="match status" value="1"/>
</dbReference>
<comment type="caution">
    <text evidence="4">The sequence shown here is derived from an EMBL/GenBank/DDBJ whole genome shotgun (WGS) entry which is preliminary data.</text>
</comment>
<comment type="catalytic activity">
    <reaction evidence="2">
        <text>thiamine phosphate + ATP = thiamine diphosphate + ADP</text>
        <dbReference type="Rhea" id="RHEA:15913"/>
        <dbReference type="ChEBI" id="CHEBI:30616"/>
        <dbReference type="ChEBI" id="CHEBI:37575"/>
        <dbReference type="ChEBI" id="CHEBI:58937"/>
        <dbReference type="ChEBI" id="CHEBI:456216"/>
        <dbReference type="EC" id="2.7.4.16"/>
    </reaction>
</comment>
<dbReference type="Gene3D" id="3.90.650.10">
    <property type="entry name" value="PurM-like C-terminal domain"/>
    <property type="match status" value="1"/>
</dbReference>
<feature type="binding site" evidence="2">
    <location>
        <position position="226"/>
    </location>
    <ligand>
        <name>Mg(2+)</name>
        <dbReference type="ChEBI" id="CHEBI:18420"/>
        <label>3</label>
    </ligand>
</feature>
<feature type="binding site" evidence="2">
    <location>
        <position position="228"/>
    </location>
    <ligand>
        <name>ATP</name>
        <dbReference type="ChEBI" id="CHEBI:30616"/>
    </ligand>
</feature>
<dbReference type="SUPFAM" id="SSF56042">
    <property type="entry name" value="PurM C-terminal domain-like"/>
    <property type="match status" value="1"/>
</dbReference>
<feature type="binding site" evidence="2">
    <location>
        <position position="46"/>
    </location>
    <ligand>
        <name>Mg(2+)</name>
        <dbReference type="ChEBI" id="CHEBI:18420"/>
        <label>1</label>
    </ligand>
</feature>
<feature type="binding site" evidence="2">
    <location>
        <position position="47"/>
    </location>
    <ligand>
        <name>Mg(2+)</name>
        <dbReference type="ChEBI" id="CHEBI:18420"/>
        <label>2</label>
    </ligand>
</feature>
<dbReference type="EMBL" id="DXGI01000295">
    <property type="protein sequence ID" value="HIW79023.1"/>
    <property type="molecule type" value="Genomic_DNA"/>
</dbReference>
<feature type="binding site" evidence="2">
    <location>
        <position position="327"/>
    </location>
    <ligand>
        <name>substrate</name>
    </ligand>
</feature>
<evidence type="ECO:0000256" key="1">
    <source>
        <dbReference type="ARBA" id="ARBA00022977"/>
    </source>
</evidence>
<keyword evidence="2" id="KW-0547">Nucleotide-binding</keyword>
<dbReference type="HAMAP" id="MF_02128">
    <property type="entry name" value="TMP_kinase"/>
    <property type="match status" value="1"/>
</dbReference>
<dbReference type="InterPro" id="IPR016188">
    <property type="entry name" value="PurM-like_N"/>
</dbReference>
<dbReference type="InterPro" id="IPR006283">
    <property type="entry name" value="ThiL-like"/>
</dbReference>
<keyword evidence="1 2" id="KW-0784">Thiamine biosynthesis</keyword>
<keyword evidence="2 4" id="KW-0418">Kinase</keyword>
<dbReference type="NCBIfam" id="TIGR01379">
    <property type="entry name" value="thiL"/>
    <property type="match status" value="1"/>
</dbReference>
<accession>A0A9D1R042</accession>
<dbReference type="GO" id="GO:0009228">
    <property type="term" value="P:thiamine biosynthetic process"/>
    <property type="evidence" value="ECO:0007669"/>
    <property type="project" value="UniProtKB-KW"/>
</dbReference>
<protein>
    <recommendedName>
        <fullName evidence="2">Thiamine-monophosphate kinase</fullName>
        <shortName evidence="2">TMP kinase</shortName>
        <shortName evidence="2">Thiamine-phosphate kinase</shortName>
        <ecNumber evidence="2">2.7.4.16</ecNumber>
    </recommendedName>
</protein>
<dbReference type="GO" id="GO:0005524">
    <property type="term" value="F:ATP binding"/>
    <property type="evidence" value="ECO:0007669"/>
    <property type="project" value="UniProtKB-UniRule"/>
</dbReference>
<feature type="binding site" evidence="2">
    <location>
        <position position="54"/>
    </location>
    <ligand>
        <name>substrate</name>
    </ligand>
</feature>
<feature type="domain" description="PurM-like N-terminal" evidence="3">
    <location>
        <begin position="30"/>
        <end position="140"/>
    </location>
</feature>
<dbReference type="Pfam" id="PF00586">
    <property type="entry name" value="AIRS"/>
    <property type="match status" value="1"/>
</dbReference>
<feature type="binding site" evidence="2">
    <location>
        <position position="281"/>
    </location>
    <ligand>
        <name>substrate</name>
    </ligand>
</feature>
<feature type="binding site" evidence="2">
    <location>
        <position position="147"/>
    </location>
    <ligand>
        <name>ATP</name>
        <dbReference type="ChEBI" id="CHEBI:30616"/>
    </ligand>
</feature>
<feature type="binding site" evidence="2">
    <location>
        <position position="76"/>
    </location>
    <ligand>
        <name>Mg(2+)</name>
        <dbReference type="ChEBI" id="CHEBI:18420"/>
        <label>4</label>
    </ligand>
</feature>
<sequence length="332" mass="34800">MSDLVSEDHVLARIASHFPNEGPDVLLGRGDDCAVLGVSGPLCVSTDMFMEDVHFRRAYFTPEDIGWKALAVNLSDLAASGARPAGFTLGLALPPGADMAFVDGLCAGMAALAAEASAPLVGGDLSRAEKIHLCATVFGQAEKTLLRGEAQAGDVIFLIGRLGLARTGLMLLEERGRDALADWPAPCNAHLRPLPRLKEGMRLSRLAADLIRESDDPGAGRLALMDVSDGLARDLPRLVGPGKGADIRLPLPHPDILRFMRERGEADPLAAGKRHAFLGGEDYALIGTCAPEAASLVMVANAETTLLGTVTDDGVIRVDGAPASGGFDHFAQ</sequence>
<organism evidence="4 5">
    <name type="scientific">Candidatus Bilophila faecipullorum</name>
    <dbReference type="NCBI Taxonomy" id="2838482"/>
    <lineage>
        <taxon>Bacteria</taxon>
        <taxon>Pseudomonadati</taxon>
        <taxon>Thermodesulfobacteriota</taxon>
        <taxon>Desulfovibrionia</taxon>
        <taxon>Desulfovibrionales</taxon>
        <taxon>Desulfovibrionaceae</taxon>
        <taxon>Bilophila</taxon>
    </lineage>
</organism>
<feature type="binding site" evidence="2">
    <location>
        <position position="32"/>
    </location>
    <ligand>
        <name>Mg(2+)</name>
        <dbReference type="ChEBI" id="CHEBI:18420"/>
        <label>4</label>
    </ligand>
</feature>
<evidence type="ECO:0000256" key="2">
    <source>
        <dbReference type="HAMAP-Rule" id="MF_02128"/>
    </source>
</evidence>
<dbReference type="EC" id="2.7.4.16" evidence="2"/>
<comment type="miscellaneous">
    <text evidence="2">Reaction mechanism of ThiL seems to utilize a direct, inline transfer of the gamma-phosphate of ATP to TMP rather than a phosphorylated enzyme intermediate.</text>
</comment>
<feature type="binding site" evidence="2">
    <location>
        <position position="76"/>
    </location>
    <ligand>
        <name>Mg(2+)</name>
        <dbReference type="ChEBI" id="CHEBI:18420"/>
        <label>2</label>
    </ligand>
</feature>
<comment type="function">
    <text evidence="2">Catalyzes the ATP-dependent phosphorylation of thiamine-monophosphate (TMP) to form thiamine-pyrophosphate (TPP), the active form of vitamin B1.</text>
</comment>
<dbReference type="InterPro" id="IPR036676">
    <property type="entry name" value="PurM-like_C_sf"/>
</dbReference>
<evidence type="ECO:0000259" key="3">
    <source>
        <dbReference type="Pfam" id="PF00586"/>
    </source>
</evidence>
<feature type="binding site" evidence="2">
    <location>
        <position position="45"/>
    </location>
    <ligand>
        <name>Mg(2+)</name>
        <dbReference type="ChEBI" id="CHEBI:18420"/>
        <label>4</label>
    </ligand>
</feature>
<feature type="binding site" evidence="2">
    <location>
        <begin position="123"/>
        <end position="124"/>
    </location>
    <ligand>
        <name>ATP</name>
        <dbReference type="ChEBI" id="CHEBI:30616"/>
    </ligand>
</feature>
<comment type="pathway">
    <text evidence="2">Cofactor biosynthesis; thiamine diphosphate biosynthesis; thiamine diphosphate from thiamine phosphate: step 1/1.</text>
</comment>
<evidence type="ECO:0000313" key="4">
    <source>
        <dbReference type="EMBL" id="HIW79023.1"/>
    </source>
</evidence>
<keyword evidence="2" id="KW-0460">Magnesium</keyword>
<name>A0A9D1R042_9BACT</name>
<dbReference type="GO" id="GO:0009229">
    <property type="term" value="P:thiamine diphosphate biosynthetic process"/>
    <property type="evidence" value="ECO:0007669"/>
    <property type="project" value="UniProtKB-UniRule"/>
</dbReference>
<comment type="similarity">
    <text evidence="2">Belongs to the thiamine-monophosphate kinase family.</text>
</comment>
<dbReference type="PANTHER" id="PTHR30270:SF0">
    <property type="entry name" value="THIAMINE-MONOPHOSPHATE KINASE"/>
    <property type="match status" value="1"/>
</dbReference>
<feature type="binding site" evidence="2">
    <location>
        <position position="32"/>
    </location>
    <ligand>
        <name>Mg(2+)</name>
        <dbReference type="ChEBI" id="CHEBI:18420"/>
        <label>3</label>
    </ligand>
</feature>
<dbReference type="Gene3D" id="3.30.1330.10">
    <property type="entry name" value="PurM-like, N-terminal domain"/>
    <property type="match status" value="1"/>
</dbReference>
<reference evidence="4" key="2">
    <citation type="submission" date="2021-04" db="EMBL/GenBank/DDBJ databases">
        <authorList>
            <person name="Gilroy R."/>
        </authorList>
    </citation>
    <scope>NUCLEOTIDE SEQUENCE</scope>
    <source>
        <strain evidence="4">ChiSxjej5B17-1746</strain>
    </source>
</reference>
<keyword evidence="2 4" id="KW-0808">Transferase</keyword>
<dbReference type="CDD" id="cd02194">
    <property type="entry name" value="ThiL"/>
    <property type="match status" value="1"/>
</dbReference>